<dbReference type="AlphaFoldDB" id="A0AA96K2S4"/>
<proteinExistence type="predicted"/>
<evidence type="ECO:0000313" key="2">
    <source>
        <dbReference type="Proteomes" id="UP001302494"/>
    </source>
</evidence>
<name>A0AA96K2S4_9BACT</name>
<dbReference type="RefSeq" id="WP_312744518.1">
    <property type="nucleotide sequence ID" value="NZ_CP116968.1"/>
</dbReference>
<gene>
    <name evidence="1" type="ORF">PQG83_19345</name>
</gene>
<sequence length="61" mass="7426">MDVKYLRPRRLTFLFHQSGEQSQQIHVVYRSFGYWLTDIADHFGVQTTTVRRRLKWGKRLT</sequence>
<dbReference type="EMBL" id="CP116968">
    <property type="protein sequence ID" value="WNM61874.1"/>
    <property type="molecule type" value="Genomic_DNA"/>
</dbReference>
<evidence type="ECO:0000313" key="1">
    <source>
        <dbReference type="EMBL" id="WNM61874.1"/>
    </source>
</evidence>
<protein>
    <submittedName>
        <fullName evidence="1">Uncharacterized protein</fullName>
    </submittedName>
</protein>
<reference evidence="1 2" key="1">
    <citation type="submission" date="2023-01" db="EMBL/GenBank/DDBJ databases">
        <title>Cultivation and genomic characterization of new, ubiquitous marine nitrite-oxidizing bacteria from the Nitrospirales.</title>
        <authorList>
            <person name="Mueller A.J."/>
            <person name="Daebeler A."/>
            <person name="Herbold C.W."/>
            <person name="Kirkegaard R.H."/>
            <person name="Daims H."/>
        </authorList>
    </citation>
    <scope>NUCLEOTIDE SEQUENCE [LARGE SCALE GENOMIC DNA]</scope>
    <source>
        <strain evidence="1 2">DK</strain>
    </source>
</reference>
<accession>A0AA96K2S4</accession>
<dbReference type="KEGG" id="nneo:PQG83_19345"/>
<dbReference type="Proteomes" id="UP001302494">
    <property type="component" value="Chromosome"/>
</dbReference>
<organism evidence="1 2">
    <name type="scientific">Candidatus Nitrospira neomarina</name>
    <dbReference type="NCBI Taxonomy" id="3020899"/>
    <lineage>
        <taxon>Bacteria</taxon>
        <taxon>Pseudomonadati</taxon>
        <taxon>Nitrospirota</taxon>
        <taxon>Nitrospiria</taxon>
        <taxon>Nitrospirales</taxon>
        <taxon>Nitrospiraceae</taxon>
        <taxon>Nitrospira</taxon>
    </lineage>
</organism>
<keyword evidence="2" id="KW-1185">Reference proteome</keyword>